<proteinExistence type="predicted"/>
<dbReference type="RefSeq" id="WP_160353835.1">
    <property type="nucleotide sequence ID" value="NZ_SDWJ01000002.1"/>
</dbReference>
<dbReference type="Proteomes" id="UP000471147">
    <property type="component" value="Unassembled WGS sequence"/>
</dbReference>
<evidence type="ECO:0000259" key="1">
    <source>
        <dbReference type="Pfam" id="PF02954"/>
    </source>
</evidence>
<sequence length="236" mass="26725">MSSKTVPHAWRRVFLRVLGQGANVRAAALAADIHHSTAYRYRRDNPHFAKLWNDALGTARQAMVQGQVPEELAFADARPRVIRSSKDGKTRVIAVGKGRWSEEVEEKFFTVLAATGNVKEAARQIDMSASTLYNRRKIWPAFDARWDEVISLATERLAVQLLMSASNLLEPPDLPVPDLEGMSVENAIRVAQLYEARRRKNGDLRRYDRKRPPVDVEAVKAEIIRKAELLSRASRR</sequence>
<comment type="caution">
    <text evidence="2">The sequence shown here is derived from an EMBL/GenBank/DDBJ whole genome shotgun (WGS) entry which is preliminary data.</text>
</comment>
<evidence type="ECO:0000313" key="2">
    <source>
        <dbReference type="EMBL" id="MVZ97857.1"/>
    </source>
</evidence>
<dbReference type="InterPro" id="IPR002197">
    <property type="entry name" value="HTH_Fis"/>
</dbReference>
<protein>
    <recommendedName>
        <fullName evidence="1">DNA binding HTH domain-containing protein</fullName>
    </recommendedName>
</protein>
<evidence type="ECO:0000313" key="3">
    <source>
        <dbReference type="Proteomes" id="UP000471147"/>
    </source>
</evidence>
<name>A0A6I4LWC8_9SPHN</name>
<accession>A0A6I4LWC8</accession>
<gene>
    <name evidence="2" type="ORF">EUU23_09065</name>
</gene>
<dbReference type="OrthoDB" id="8480631at2"/>
<dbReference type="Pfam" id="PF02954">
    <property type="entry name" value="HTH_8"/>
    <property type="match status" value="1"/>
</dbReference>
<dbReference type="EMBL" id="SDWJ01000002">
    <property type="protein sequence ID" value="MVZ97857.1"/>
    <property type="molecule type" value="Genomic_DNA"/>
</dbReference>
<keyword evidence="3" id="KW-1185">Reference proteome</keyword>
<feature type="domain" description="DNA binding HTH" evidence="1">
    <location>
        <begin position="111"/>
        <end position="137"/>
    </location>
</feature>
<dbReference type="GO" id="GO:0043565">
    <property type="term" value="F:sequence-specific DNA binding"/>
    <property type="evidence" value="ECO:0007669"/>
    <property type="project" value="InterPro"/>
</dbReference>
<dbReference type="AlphaFoldDB" id="A0A6I4LWC8"/>
<organism evidence="2 3">
    <name type="scientific">Sphingorhabdus profundilacus</name>
    <dbReference type="NCBI Taxonomy" id="2509718"/>
    <lineage>
        <taxon>Bacteria</taxon>
        <taxon>Pseudomonadati</taxon>
        <taxon>Pseudomonadota</taxon>
        <taxon>Alphaproteobacteria</taxon>
        <taxon>Sphingomonadales</taxon>
        <taxon>Sphingomonadaceae</taxon>
        <taxon>Sphingorhabdus</taxon>
    </lineage>
</organism>
<reference evidence="2 3" key="1">
    <citation type="submission" date="2019-01" db="EMBL/GenBank/DDBJ databases">
        <title>Sphingorhabdus lacus sp.nov., isolated from an oligotrophic freshwater lake.</title>
        <authorList>
            <person name="Park M."/>
        </authorList>
    </citation>
    <scope>NUCLEOTIDE SEQUENCE [LARGE SCALE GENOMIC DNA]</scope>
    <source>
        <strain evidence="2 3">IMCC26285</strain>
    </source>
</reference>